<proteinExistence type="predicted"/>
<sequence>MSDARGLRTVLSARKMQTTNYSPRCRKTSAQPKPHNSTDTTSQTTTTEREPKISFKEGDSSKKEFAPISHSDMGNILYHFSAAIFTNGPERVVREKDFFHWIVQDYLDQPRDVWQMSLFAGLLLLQRYRAINTLRGKNSTLHTLLSAFPLDAVVFSVAMMGLQYCVADKAYKAVGIDKSMDHRRGTHESCKLAMLRGLEWNMHIGAKDLEKFRKDVIGAGLNASVHKIIINQPLGFYGGPPRETLVLDDRMWSIVHDLDEANVYGDGAEARDQTPQGIKDLFSTLICRAVGYN</sequence>
<evidence type="ECO:0000256" key="1">
    <source>
        <dbReference type="SAM" id="MobiDB-lite"/>
    </source>
</evidence>
<evidence type="ECO:0000313" key="3">
    <source>
        <dbReference type="Proteomes" id="UP000521943"/>
    </source>
</evidence>
<accession>A0A8H6HE00</accession>
<keyword evidence="3" id="KW-1185">Reference proteome</keyword>
<evidence type="ECO:0000313" key="2">
    <source>
        <dbReference type="EMBL" id="KAF6744402.1"/>
    </source>
</evidence>
<reference evidence="2 3" key="1">
    <citation type="submission" date="2020-07" db="EMBL/GenBank/DDBJ databases">
        <title>Comparative genomics of pyrophilous fungi reveals a link between fire events and developmental genes.</title>
        <authorList>
            <consortium name="DOE Joint Genome Institute"/>
            <person name="Steindorff A.S."/>
            <person name="Carver A."/>
            <person name="Calhoun S."/>
            <person name="Stillman K."/>
            <person name="Liu H."/>
            <person name="Lipzen A."/>
            <person name="Pangilinan J."/>
            <person name="Labutti K."/>
            <person name="Bruns T.D."/>
            <person name="Grigoriev I.V."/>
        </authorList>
    </citation>
    <scope>NUCLEOTIDE SEQUENCE [LARGE SCALE GENOMIC DNA]</scope>
    <source>
        <strain evidence="2 3">CBS 144469</strain>
    </source>
</reference>
<dbReference type="EMBL" id="JACGCI010000123">
    <property type="protein sequence ID" value="KAF6744402.1"/>
    <property type="molecule type" value="Genomic_DNA"/>
</dbReference>
<name>A0A8H6HE00_9AGAR</name>
<gene>
    <name evidence="2" type="ORF">DFP72DRAFT_857701</name>
</gene>
<protein>
    <submittedName>
        <fullName evidence="2">Uncharacterized protein</fullName>
    </submittedName>
</protein>
<dbReference type="AlphaFoldDB" id="A0A8H6HE00"/>
<feature type="compositionally biased region" description="Basic and acidic residues" evidence="1">
    <location>
        <begin position="47"/>
        <end position="64"/>
    </location>
</feature>
<feature type="compositionally biased region" description="Low complexity" evidence="1">
    <location>
        <begin position="37"/>
        <end position="46"/>
    </location>
</feature>
<feature type="region of interest" description="Disordered" evidence="1">
    <location>
        <begin position="1"/>
        <end position="64"/>
    </location>
</feature>
<feature type="compositionally biased region" description="Polar residues" evidence="1">
    <location>
        <begin position="15"/>
        <end position="35"/>
    </location>
</feature>
<comment type="caution">
    <text evidence="2">The sequence shown here is derived from an EMBL/GenBank/DDBJ whole genome shotgun (WGS) entry which is preliminary data.</text>
</comment>
<dbReference type="Proteomes" id="UP000521943">
    <property type="component" value="Unassembled WGS sequence"/>
</dbReference>
<organism evidence="2 3">
    <name type="scientific">Ephemerocybe angulata</name>
    <dbReference type="NCBI Taxonomy" id="980116"/>
    <lineage>
        <taxon>Eukaryota</taxon>
        <taxon>Fungi</taxon>
        <taxon>Dikarya</taxon>
        <taxon>Basidiomycota</taxon>
        <taxon>Agaricomycotina</taxon>
        <taxon>Agaricomycetes</taxon>
        <taxon>Agaricomycetidae</taxon>
        <taxon>Agaricales</taxon>
        <taxon>Agaricineae</taxon>
        <taxon>Psathyrellaceae</taxon>
        <taxon>Ephemerocybe</taxon>
    </lineage>
</organism>